<dbReference type="AlphaFoldDB" id="A0A498I2H7"/>
<feature type="transmembrane region" description="Helical" evidence="1">
    <location>
        <begin position="7"/>
        <end position="28"/>
    </location>
</feature>
<dbReference type="EMBL" id="RDQH01000340">
    <property type="protein sequence ID" value="RXH76384.1"/>
    <property type="molecule type" value="Genomic_DNA"/>
</dbReference>
<comment type="caution">
    <text evidence="2">The sequence shown here is derived from an EMBL/GenBank/DDBJ whole genome shotgun (WGS) entry which is preliminary data.</text>
</comment>
<evidence type="ECO:0000256" key="1">
    <source>
        <dbReference type="SAM" id="Phobius"/>
    </source>
</evidence>
<keyword evidence="1" id="KW-1133">Transmembrane helix</keyword>
<dbReference type="Proteomes" id="UP000290289">
    <property type="component" value="Chromosome 14"/>
</dbReference>
<evidence type="ECO:0000313" key="2">
    <source>
        <dbReference type="EMBL" id="RXH76384.1"/>
    </source>
</evidence>
<evidence type="ECO:0000313" key="3">
    <source>
        <dbReference type="Proteomes" id="UP000290289"/>
    </source>
</evidence>
<keyword evidence="1" id="KW-0472">Membrane</keyword>
<reference evidence="2 3" key="1">
    <citation type="submission" date="2018-10" db="EMBL/GenBank/DDBJ databases">
        <title>A high-quality apple genome assembly.</title>
        <authorList>
            <person name="Hu J."/>
        </authorList>
    </citation>
    <scope>NUCLEOTIDE SEQUENCE [LARGE SCALE GENOMIC DNA]</scope>
    <source>
        <strain evidence="3">cv. HFTH1</strain>
        <tissue evidence="2">Young leaf</tissue>
    </source>
</reference>
<proteinExistence type="predicted"/>
<protein>
    <recommendedName>
        <fullName evidence="4">Transmembrane protein</fullName>
    </recommendedName>
</protein>
<keyword evidence="1" id="KW-0812">Transmembrane</keyword>
<evidence type="ECO:0008006" key="4">
    <source>
        <dbReference type="Google" id="ProtNLM"/>
    </source>
</evidence>
<keyword evidence="3" id="KW-1185">Reference proteome</keyword>
<feature type="transmembrane region" description="Helical" evidence="1">
    <location>
        <begin position="72"/>
        <end position="94"/>
    </location>
</feature>
<gene>
    <name evidence="2" type="ORF">DVH24_019272</name>
</gene>
<feature type="transmembrane region" description="Helical" evidence="1">
    <location>
        <begin position="34"/>
        <end position="60"/>
    </location>
</feature>
<organism evidence="2 3">
    <name type="scientific">Malus domestica</name>
    <name type="common">Apple</name>
    <name type="synonym">Pyrus malus</name>
    <dbReference type="NCBI Taxonomy" id="3750"/>
    <lineage>
        <taxon>Eukaryota</taxon>
        <taxon>Viridiplantae</taxon>
        <taxon>Streptophyta</taxon>
        <taxon>Embryophyta</taxon>
        <taxon>Tracheophyta</taxon>
        <taxon>Spermatophyta</taxon>
        <taxon>Magnoliopsida</taxon>
        <taxon>eudicotyledons</taxon>
        <taxon>Gunneridae</taxon>
        <taxon>Pentapetalae</taxon>
        <taxon>rosids</taxon>
        <taxon>fabids</taxon>
        <taxon>Rosales</taxon>
        <taxon>Rosaceae</taxon>
        <taxon>Amygdaloideae</taxon>
        <taxon>Maleae</taxon>
        <taxon>Malus</taxon>
    </lineage>
</organism>
<accession>A0A498I2H7</accession>
<sequence>MKVIWIWWLSLRSTFLVMNFGFGVLLVAGFDHLIIFSSVATLVDAGKAFVVATVIEFCVLGIRIRLSIFSICAYWVGLFIYLDFPICVGFLLHLDWLRV</sequence>
<name>A0A498I2H7_MALDO</name>